<evidence type="ECO:0000259" key="1">
    <source>
        <dbReference type="Pfam" id="PF06863"/>
    </source>
</evidence>
<accession>A0A9W6IPU7</accession>
<keyword evidence="3" id="KW-1185">Reference proteome</keyword>
<dbReference type="InterPro" id="IPR010679">
    <property type="entry name" value="DUF1254"/>
</dbReference>
<dbReference type="Pfam" id="PF06863">
    <property type="entry name" value="DUF1254"/>
    <property type="match status" value="1"/>
</dbReference>
<dbReference type="AlphaFoldDB" id="A0A9W6IPU7"/>
<dbReference type="Gene3D" id="2.60.40.1610">
    <property type="entry name" value="Domain of unknown function DUF1254"/>
    <property type="match status" value="1"/>
</dbReference>
<name>A0A9W6IPU7_9PROT</name>
<dbReference type="SUPFAM" id="SSF160935">
    <property type="entry name" value="VPA0735-like"/>
    <property type="match status" value="1"/>
</dbReference>
<dbReference type="EMBL" id="BSFE01000008">
    <property type="protein sequence ID" value="GLK53120.1"/>
    <property type="molecule type" value="Genomic_DNA"/>
</dbReference>
<dbReference type="PANTHER" id="PTHR36509">
    <property type="entry name" value="BLL3101 PROTEIN"/>
    <property type="match status" value="1"/>
</dbReference>
<feature type="domain" description="DUF1254" evidence="1">
    <location>
        <begin position="47"/>
        <end position="173"/>
    </location>
</feature>
<reference evidence="2" key="2">
    <citation type="submission" date="2023-01" db="EMBL/GenBank/DDBJ databases">
        <authorList>
            <person name="Sun Q."/>
            <person name="Evtushenko L."/>
        </authorList>
    </citation>
    <scope>NUCLEOTIDE SEQUENCE</scope>
    <source>
        <strain evidence="2">VKM B-1513</strain>
    </source>
</reference>
<evidence type="ECO:0000313" key="3">
    <source>
        <dbReference type="Proteomes" id="UP001143486"/>
    </source>
</evidence>
<proteinExistence type="predicted"/>
<protein>
    <recommendedName>
        <fullName evidence="1">DUF1254 domain-containing protein</fullName>
    </recommendedName>
</protein>
<sequence length="178" mass="19078">MRWLLPLGLFAIASIAGFWLALNAIPGVIMGKAMDRIGALGSEAGDVRHAPRLREDNQTIVRASPDILYSVCVYDVSDGPVVVEAPWPADGNYTSVSFYDARTNNFAVFSDRDGDASPVGIVLTGNADTAEVPAGFHAVSAPTSRGLILYRRVIDADTDMATAETERRGFTCARLSDE</sequence>
<dbReference type="RefSeq" id="WP_271187479.1">
    <property type="nucleotide sequence ID" value="NZ_BSFE01000008.1"/>
</dbReference>
<evidence type="ECO:0000313" key="2">
    <source>
        <dbReference type="EMBL" id="GLK53120.1"/>
    </source>
</evidence>
<dbReference type="Proteomes" id="UP001143486">
    <property type="component" value="Unassembled WGS sequence"/>
</dbReference>
<organism evidence="2 3">
    <name type="scientific">Maricaulis virginensis</name>
    <dbReference type="NCBI Taxonomy" id="144022"/>
    <lineage>
        <taxon>Bacteria</taxon>
        <taxon>Pseudomonadati</taxon>
        <taxon>Pseudomonadota</taxon>
        <taxon>Alphaproteobacteria</taxon>
        <taxon>Maricaulales</taxon>
        <taxon>Maricaulaceae</taxon>
        <taxon>Maricaulis</taxon>
    </lineage>
</organism>
<dbReference type="InterPro" id="IPR037050">
    <property type="entry name" value="DUF1254_sf"/>
</dbReference>
<gene>
    <name evidence="2" type="ORF">GCM10017621_26280</name>
</gene>
<comment type="caution">
    <text evidence="2">The sequence shown here is derived from an EMBL/GenBank/DDBJ whole genome shotgun (WGS) entry which is preliminary data.</text>
</comment>
<dbReference type="PANTHER" id="PTHR36509:SF3">
    <property type="entry name" value="SIGNAL PEPTIDE PROTEIN"/>
    <property type="match status" value="1"/>
</dbReference>
<reference evidence="2" key="1">
    <citation type="journal article" date="2014" name="Int. J. Syst. Evol. Microbiol.">
        <title>Complete genome sequence of Corynebacterium casei LMG S-19264T (=DSM 44701T), isolated from a smear-ripened cheese.</title>
        <authorList>
            <consortium name="US DOE Joint Genome Institute (JGI-PGF)"/>
            <person name="Walter F."/>
            <person name="Albersmeier A."/>
            <person name="Kalinowski J."/>
            <person name="Ruckert C."/>
        </authorList>
    </citation>
    <scope>NUCLEOTIDE SEQUENCE</scope>
    <source>
        <strain evidence="2">VKM B-1513</strain>
    </source>
</reference>